<gene>
    <name evidence="1" type="ORF">BECKLFY1418C_GA0070996_105215</name>
</gene>
<name>A0A450WPQ0_9GAMM</name>
<protein>
    <submittedName>
        <fullName evidence="1">Uncharacterized protein</fullName>
    </submittedName>
</protein>
<reference evidence="1" key="1">
    <citation type="submission" date="2019-02" db="EMBL/GenBank/DDBJ databases">
        <authorList>
            <person name="Gruber-Vodicka R. H."/>
            <person name="Seah K. B. B."/>
        </authorList>
    </citation>
    <scope>NUCLEOTIDE SEQUENCE</scope>
    <source>
        <strain evidence="1">BECK_BY7</strain>
    </source>
</reference>
<accession>A0A450WPQ0</accession>
<dbReference type="AlphaFoldDB" id="A0A450WPQ0"/>
<dbReference type="EMBL" id="CAADFN010000052">
    <property type="protein sequence ID" value="VFK19022.1"/>
    <property type="molecule type" value="Genomic_DNA"/>
</dbReference>
<sequence length="103" mass="11972">MGALSVKITPSSIYWNWTSRSMKSFFGMYGANSVFGNKGIIPGMELMFYLSEEVVDDPEMPASVRYRRIHNTMFHVREWYTFRTLELPVESMHHGGFIDLRAI</sequence>
<evidence type="ECO:0000313" key="1">
    <source>
        <dbReference type="EMBL" id="VFK19022.1"/>
    </source>
</evidence>
<organism evidence="1">
    <name type="scientific">Candidatus Kentrum sp. LFY</name>
    <dbReference type="NCBI Taxonomy" id="2126342"/>
    <lineage>
        <taxon>Bacteria</taxon>
        <taxon>Pseudomonadati</taxon>
        <taxon>Pseudomonadota</taxon>
        <taxon>Gammaproteobacteria</taxon>
        <taxon>Candidatus Kentrum</taxon>
    </lineage>
</organism>
<proteinExistence type="predicted"/>